<reference evidence="1 2" key="1">
    <citation type="journal article" date="2013" name="Nat. Genet.">
        <title>The high-quality draft genome of peach (Prunus persica) identifies unique patterns of genetic diversity, domestication and genome evolution.</title>
        <authorList>
            <consortium name="International Peach Genome Initiative"/>
            <person name="Verde I."/>
            <person name="Abbott A.G."/>
            <person name="Scalabrin S."/>
            <person name="Jung S."/>
            <person name="Shu S."/>
            <person name="Marroni F."/>
            <person name="Zhebentyayeva T."/>
            <person name="Dettori M.T."/>
            <person name="Grimwood J."/>
            <person name="Cattonaro F."/>
            <person name="Zuccolo A."/>
            <person name="Rossini L."/>
            <person name="Jenkins J."/>
            <person name="Vendramin E."/>
            <person name="Meisel L.A."/>
            <person name="Decroocq V."/>
            <person name="Sosinski B."/>
            <person name="Prochnik S."/>
            <person name="Mitros T."/>
            <person name="Policriti A."/>
            <person name="Cipriani G."/>
            <person name="Dondini L."/>
            <person name="Ficklin S."/>
            <person name="Goodstein D.M."/>
            <person name="Xuan P."/>
            <person name="Del Fabbro C."/>
            <person name="Aramini V."/>
            <person name="Copetti D."/>
            <person name="Gonzalez S."/>
            <person name="Horner D.S."/>
            <person name="Falchi R."/>
            <person name="Lucas S."/>
            <person name="Mica E."/>
            <person name="Maldonado J."/>
            <person name="Lazzari B."/>
            <person name="Bielenberg D."/>
            <person name="Pirona R."/>
            <person name="Miculan M."/>
            <person name="Barakat A."/>
            <person name="Testolin R."/>
            <person name="Stella A."/>
            <person name="Tartarini S."/>
            <person name="Tonutti P."/>
            <person name="Arus P."/>
            <person name="Orellana A."/>
            <person name="Wells C."/>
            <person name="Main D."/>
            <person name="Vizzotto G."/>
            <person name="Silva H."/>
            <person name="Salamini F."/>
            <person name="Schmutz J."/>
            <person name="Morgante M."/>
            <person name="Rokhsar D.S."/>
        </authorList>
    </citation>
    <scope>NUCLEOTIDE SEQUENCE [LARGE SCALE GENOMIC DNA]</scope>
    <source>
        <strain evidence="2">cv. Nemared</strain>
    </source>
</reference>
<keyword evidence="2" id="KW-1185">Reference proteome</keyword>
<protein>
    <submittedName>
        <fullName evidence="1">Uncharacterized protein</fullName>
    </submittedName>
</protein>
<dbReference type="Gramene" id="ONI02295">
    <property type="protein sequence ID" value="ONI02295"/>
    <property type="gene ID" value="PRUPE_6G188800"/>
</dbReference>
<evidence type="ECO:0000313" key="2">
    <source>
        <dbReference type="Proteomes" id="UP000006882"/>
    </source>
</evidence>
<dbReference type="Proteomes" id="UP000006882">
    <property type="component" value="Chromosome G6"/>
</dbReference>
<dbReference type="EMBL" id="CM007656">
    <property type="protein sequence ID" value="ONI02295.1"/>
    <property type="molecule type" value="Genomic_DNA"/>
</dbReference>
<dbReference type="AlphaFoldDB" id="A0A251NV90"/>
<proteinExistence type="predicted"/>
<gene>
    <name evidence="1" type="ORF">PRUPE_6G188800</name>
</gene>
<name>A0A251NV90_PRUPE</name>
<evidence type="ECO:0000313" key="1">
    <source>
        <dbReference type="EMBL" id="ONI02295.1"/>
    </source>
</evidence>
<accession>A0A251NV90</accession>
<sequence length="69" mass="7831">MDGMDTTTGQLSQIFLSRKLGFSTLKAVMCSDFMVSFNNPLEFSHILFLAKIIHEMTTLTFFSLIFNVC</sequence>
<organism evidence="1 2">
    <name type="scientific">Prunus persica</name>
    <name type="common">Peach</name>
    <name type="synonym">Amygdalus persica</name>
    <dbReference type="NCBI Taxonomy" id="3760"/>
    <lineage>
        <taxon>Eukaryota</taxon>
        <taxon>Viridiplantae</taxon>
        <taxon>Streptophyta</taxon>
        <taxon>Embryophyta</taxon>
        <taxon>Tracheophyta</taxon>
        <taxon>Spermatophyta</taxon>
        <taxon>Magnoliopsida</taxon>
        <taxon>eudicotyledons</taxon>
        <taxon>Gunneridae</taxon>
        <taxon>Pentapetalae</taxon>
        <taxon>rosids</taxon>
        <taxon>fabids</taxon>
        <taxon>Rosales</taxon>
        <taxon>Rosaceae</taxon>
        <taxon>Amygdaloideae</taxon>
        <taxon>Amygdaleae</taxon>
        <taxon>Prunus</taxon>
    </lineage>
</organism>